<sequence>MLLGKTVVVTGVIAVGGLLLSLAGTASAAPFMGETGEFTGAEAAASALGTAGYLAALAALTTGVGTMLRSAAGTITGVIMLLLAVPDVLRLTGVDWLETAADFLPFAAGTVLMTQDTDPYGAGPAVAVLLAWSLAALAAGYTLLRVRDA</sequence>
<evidence type="ECO:0008006" key="5">
    <source>
        <dbReference type="Google" id="ProtNLM"/>
    </source>
</evidence>
<gene>
    <name evidence="3" type="ORF">RM590_03885</name>
</gene>
<evidence type="ECO:0000313" key="4">
    <source>
        <dbReference type="Proteomes" id="UP001183246"/>
    </source>
</evidence>
<keyword evidence="1" id="KW-0472">Membrane</keyword>
<dbReference type="RefSeq" id="WP_311702933.1">
    <property type="nucleotide sequence ID" value="NZ_JAVREL010000002.1"/>
</dbReference>
<reference evidence="4" key="1">
    <citation type="submission" date="2023-07" db="EMBL/GenBank/DDBJ databases">
        <title>30 novel species of actinomycetes from the DSMZ collection.</title>
        <authorList>
            <person name="Nouioui I."/>
        </authorList>
    </citation>
    <scope>NUCLEOTIDE SEQUENCE [LARGE SCALE GENOMIC DNA]</scope>
    <source>
        <strain evidence="4">DSM 44938</strain>
    </source>
</reference>
<name>A0ABU2MJS0_9ACTN</name>
<comment type="caution">
    <text evidence="3">The sequence shown here is derived from an EMBL/GenBank/DDBJ whole genome shotgun (WGS) entry which is preliminary data.</text>
</comment>
<organism evidence="3 4">
    <name type="scientific">Streptomyces litchfieldiae</name>
    <dbReference type="NCBI Taxonomy" id="3075543"/>
    <lineage>
        <taxon>Bacteria</taxon>
        <taxon>Bacillati</taxon>
        <taxon>Actinomycetota</taxon>
        <taxon>Actinomycetes</taxon>
        <taxon>Kitasatosporales</taxon>
        <taxon>Streptomycetaceae</taxon>
        <taxon>Streptomyces</taxon>
    </lineage>
</organism>
<feature type="transmembrane region" description="Helical" evidence="1">
    <location>
        <begin position="44"/>
        <end position="64"/>
    </location>
</feature>
<evidence type="ECO:0000256" key="2">
    <source>
        <dbReference type="SAM" id="SignalP"/>
    </source>
</evidence>
<evidence type="ECO:0000313" key="3">
    <source>
        <dbReference type="EMBL" id="MDT0341785.1"/>
    </source>
</evidence>
<dbReference type="Proteomes" id="UP001183246">
    <property type="component" value="Unassembled WGS sequence"/>
</dbReference>
<dbReference type="EMBL" id="JAVREL010000002">
    <property type="protein sequence ID" value="MDT0341785.1"/>
    <property type="molecule type" value="Genomic_DNA"/>
</dbReference>
<keyword evidence="2" id="KW-0732">Signal</keyword>
<evidence type="ECO:0000256" key="1">
    <source>
        <dbReference type="SAM" id="Phobius"/>
    </source>
</evidence>
<keyword evidence="1" id="KW-1133">Transmembrane helix</keyword>
<feature type="signal peptide" evidence="2">
    <location>
        <begin position="1"/>
        <end position="28"/>
    </location>
</feature>
<accession>A0ABU2MJS0</accession>
<protein>
    <recommendedName>
        <fullName evidence="5">ABC transporter permease</fullName>
    </recommendedName>
</protein>
<keyword evidence="1" id="KW-0812">Transmembrane</keyword>
<feature type="transmembrane region" description="Helical" evidence="1">
    <location>
        <begin position="122"/>
        <end position="144"/>
    </location>
</feature>
<proteinExistence type="predicted"/>
<feature type="transmembrane region" description="Helical" evidence="1">
    <location>
        <begin position="71"/>
        <end position="89"/>
    </location>
</feature>
<keyword evidence="4" id="KW-1185">Reference proteome</keyword>
<feature type="chain" id="PRO_5046707339" description="ABC transporter permease" evidence="2">
    <location>
        <begin position="29"/>
        <end position="149"/>
    </location>
</feature>